<evidence type="ECO:0000256" key="2">
    <source>
        <dbReference type="ARBA" id="ARBA00022692"/>
    </source>
</evidence>
<comment type="subcellular location">
    <subcellularLocation>
        <location evidence="1">Membrane</location>
        <topology evidence="1">Multi-pass membrane protein</topology>
    </subcellularLocation>
</comment>
<feature type="transmembrane region" description="Helical" evidence="6">
    <location>
        <begin position="79"/>
        <end position="101"/>
    </location>
</feature>
<accession>A0A1Y2CJ01</accession>
<dbReference type="EMBL" id="MCGO01000015">
    <property type="protein sequence ID" value="ORY47002.1"/>
    <property type="molecule type" value="Genomic_DNA"/>
</dbReference>
<dbReference type="GO" id="GO:0005886">
    <property type="term" value="C:plasma membrane"/>
    <property type="evidence" value="ECO:0007669"/>
    <property type="project" value="TreeGrafter"/>
</dbReference>
<dbReference type="InterPro" id="IPR000832">
    <property type="entry name" value="GPCR_2_secretin-like"/>
</dbReference>
<protein>
    <recommendedName>
        <fullName evidence="10">G-protein coupled receptors family 2 profile 2 domain-containing protein</fullName>
    </recommendedName>
</protein>
<organism evidence="8 9">
    <name type="scientific">Rhizoclosmatium globosum</name>
    <dbReference type="NCBI Taxonomy" id="329046"/>
    <lineage>
        <taxon>Eukaryota</taxon>
        <taxon>Fungi</taxon>
        <taxon>Fungi incertae sedis</taxon>
        <taxon>Chytridiomycota</taxon>
        <taxon>Chytridiomycota incertae sedis</taxon>
        <taxon>Chytridiomycetes</taxon>
        <taxon>Chytridiales</taxon>
        <taxon>Chytriomycetaceae</taxon>
        <taxon>Rhizoclosmatium</taxon>
    </lineage>
</organism>
<dbReference type="Pfam" id="PF00002">
    <property type="entry name" value="7tm_2"/>
    <property type="match status" value="1"/>
</dbReference>
<feature type="signal peptide" evidence="7">
    <location>
        <begin position="1"/>
        <end position="21"/>
    </location>
</feature>
<evidence type="ECO:0000256" key="4">
    <source>
        <dbReference type="ARBA" id="ARBA00023136"/>
    </source>
</evidence>
<keyword evidence="3 6" id="KW-1133">Transmembrane helix</keyword>
<evidence type="ECO:0000256" key="1">
    <source>
        <dbReference type="ARBA" id="ARBA00004141"/>
    </source>
</evidence>
<dbReference type="SUPFAM" id="SSF81321">
    <property type="entry name" value="Family A G protein-coupled receptor-like"/>
    <property type="match status" value="1"/>
</dbReference>
<dbReference type="Proteomes" id="UP000193642">
    <property type="component" value="Unassembled WGS sequence"/>
</dbReference>
<proteinExistence type="predicted"/>
<name>A0A1Y2CJ01_9FUNG</name>
<evidence type="ECO:0000256" key="6">
    <source>
        <dbReference type="SAM" id="Phobius"/>
    </source>
</evidence>
<evidence type="ECO:0008006" key="10">
    <source>
        <dbReference type="Google" id="ProtNLM"/>
    </source>
</evidence>
<comment type="caution">
    <text evidence="8">The sequence shown here is derived from an EMBL/GenBank/DDBJ whole genome shotgun (WGS) entry which is preliminary data.</text>
</comment>
<evidence type="ECO:0000256" key="5">
    <source>
        <dbReference type="SAM" id="MobiDB-lite"/>
    </source>
</evidence>
<feature type="compositionally biased region" description="Polar residues" evidence="5">
    <location>
        <begin position="123"/>
        <end position="143"/>
    </location>
</feature>
<dbReference type="AlphaFoldDB" id="A0A1Y2CJ01"/>
<dbReference type="Gene3D" id="1.20.1070.10">
    <property type="entry name" value="Rhodopsin 7-helix transmembrane proteins"/>
    <property type="match status" value="1"/>
</dbReference>
<dbReference type="GO" id="GO:0007189">
    <property type="term" value="P:adenylate cyclase-activating G protein-coupled receptor signaling pathway"/>
    <property type="evidence" value="ECO:0007669"/>
    <property type="project" value="TreeGrafter"/>
</dbReference>
<evidence type="ECO:0000313" key="9">
    <source>
        <dbReference type="Proteomes" id="UP000193642"/>
    </source>
</evidence>
<evidence type="ECO:0000313" key="8">
    <source>
        <dbReference type="EMBL" id="ORY47002.1"/>
    </source>
</evidence>
<feature type="transmembrane region" description="Helical" evidence="6">
    <location>
        <begin position="199"/>
        <end position="226"/>
    </location>
</feature>
<keyword evidence="4 6" id="KW-0472">Membrane</keyword>
<evidence type="ECO:0000256" key="7">
    <source>
        <dbReference type="SAM" id="SignalP"/>
    </source>
</evidence>
<gene>
    <name evidence="8" type="ORF">BCR33DRAFT_849013</name>
</gene>
<keyword evidence="7" id="KW-0732">Signal</keyword>
<feature type="transmembrane region" description="Helical" evidence="6">
    <location>
        <begin position="29"/>
        <end position="50"/>
    </location>
</feature>
<dbReference type="PANTHER" id="PTHR23112">
    <property type="entry name" value="G PROTEIN-COUPLED RECEPTOR 157-RELATED"/>
    <property type="match status" value="1"/>
</dbReference>
<dbReference type="PANTHER" id="PTHR23112:SF0">
    <property type="entry name" value="TRANSMEMBRANE PROTEIN 116"/>
    <property type="match status" value="1"/>
</dbReference>
<feature type="chain" id="PRO_5012169252" description="G-protein coupled receptors family 2 profile 2 domain-containing protein" evidence="7">
    <location>
        <begin position="22"/>
        <end position="236"/>
    </location>
</feature>
<keyword evidence="9" id="KW-1185">Reference proteome</keyword>
<reference evidence="8 9" key="1">
    <citation type="submission" date="2016-07" db="EMBL/GenBank/DDBJ databases">
        <title>Pervasive Adenine N6-methylation of Active Genes in Fungi.</title>
        <authorList>
            <consortium name="DOE Joint Genome Institute"/>
            <person name="Mondo S.J."/>
            <person name="Dannebaum R.O."/>
            <person name="Kuo R.C."/>
            <person name="Labutti K."/>
            <person name="Haridas S."/>
            <person name="Kuo A."/>
            <person name="Salamov A."/>
            <person name="Ahrendt S.R."/>
            <person name="Lipzen A."/>
            <person name="Sullivan W."/>
            <person name="Andreopoulos W.B."/>
            <person name="Clum A."/>
            <person name="Lindquist E."/>
            <person name="Daum C."/>
            <person name="Ramamoorthy G.K."/>
            <person name="Gryganskyi A."/>
            <person name="Culley D."/>
            <person name="Magnuson J.K."/>
            <person name="James T.Y."/>
            <person name="O'Malley M.A."/>
            <person name="Stajich J.E."/>
            <person name="Spatafora J.W."/>
            <person name="Visel A."/>
            <person name="Grigoriev I.V."/>
        </authorList>
    </citation>
    <scope>NUCLEOTIDE SEQUENCE [LARGE SCALE GENOMIC DNA]</scope>
    <source>
        <strain evidence="8 9">JEL800</strain>
    </source>
</reference>
<feature type="region of interest" description="Disordered" evidence="5">
    <location>
        <begin position="117"/>
        <end position="149"/>
    </location>
</feature>
<evidence type="ECO:0000256" key="3">
    <source>
        <dbReference type="ARBA" id="ARBA00022989"/>
    </source>
</evidence>
<sequence length="236" mass="26560">MGMTSFSFCITLYCYLTVAYSQKVADKYWIYYFCYGWGLGALFTALLLAMGPILHRGNVIGDATFECWIAPAYQEYRIWFMFLPMWIHFGLILLMYARIFVKVRRVNHDGKEASFQGDEVESGRSSCSSTKTDPAISSSFPSQDRTRRATETTVHTGGGHLKVNKLIFRTAIVTLGYLVSWTPATVVRIIALYGGKASFLANVLIALGFSAAGLWNSGTFFVSWYYMRSEVKHGSK</sequence>
<dbReference type="GO" id="GO:0004930">
    <property type="term" value="F:G protein-coupled receptor activity"/>
    <property type="evidence" value="ECO:0007669"/>
    <property type="project" value="InterPro"/>
</dbReference>
<keyword evidence="2 6" id="KW-0812">Transmembrane</keyword>
<feature type="transmembrane region" description="Helical" evidence="6">
    <location>
        <begin position="171"/>
        <end position="193"/>
    </location>
</feature>
<dbReference type="OrthoDB" id="2120147at2759"/>